<dbReference type="OrthoDB" id="2575228at2759"/>
<protein>
    <submittedName>
        <fullName evidence="1">Uncharacterized protein</fullName>
    </submittedName>
</protein>
<reference evidence="2" key="1">
    <citation type="journal article" date="2016" name="Nat. Commun.">
        <title>Genome analysis of three Pneumocystis species reveals adaptation mechanisms to life exclusively in mammalian hosts.</title>
        <authorList>
            <person name="Ma L."/>
            <person name="Chen Z."/>
            <person name="Huang D.W."/>
            <person name="Kutty G."/>
            <person name="Ishihara M."/>
            <person name="Wang H."/>
            <person name="Abouelleil A."/>
            <person name="Bishop L."/>
            <person name="Davey E."/>
            <person name="Deng R."/>
            <person name="Deng X."/>
            <person name="Fan L."/>
            <person name="Fantoni G."/>
            <person name="Fitzgerald M."/>
            <person name="Gogineni E."/>
            <person name="Goldberg J.M."/>
            <person name="Handley G."/>
            <person name="Hu X."/>
            <person name="Huber C."/>
            <person name="Jiao X."/>
            <person name="Jones K."/>
            <person name="Levin J.Z."/>
            <person name="Liu Y."/>
            <person name="Macdonald P."/>
            <person name="Melnikov A."/>
            <person name="Raley C."/>
            <person name="Sassi M."/>
            <person name="Sherman B.T."/>
            <person name="Song X."/>
            <person name="Sykes S."/>
            <person name="Tran B."/>
            <person name="Walsh L."/>
            <person name="Xia Y."/>
            <person name="Yang J."/>
            <person name="Young S."/>
            <person name="Zeng Q."/>
            <person name="Zheng X."/>
            <person name="Stephens R."/>
            <person name="Nusbaum C."/>
            <person name="Birren B.W."/>
            <person name="Azadi P."/>
            <person name="Lempicki R.A."/>
            <person name="Cuomo C.A."/>
            <person name="Kovacs J.A."/>
        </authorList>
    </citation>
    <scope>NUCLEOTIDE SEQUENCE [LARGE SCALE GENOMIC DNA]</scope>
    <source>
        <strain evidence="2">B123</strain>
    </source>
</reference>
<dbReference type="GeneID" id="19895552"/>
<dbReference type="Proteomes" id="UP000011958">
    <property type="component" value="Unassembled WGS sequence"/>
</dbReference>
<evidence type="ECO:0000313" key="1">
    <source>
        <dbReference type="EMBL" id="EMR09668.1"/>
    </source>
</evidence>
<sequence>MQTFFDPLCSSASEFIDSPTLLDDLKLDYTFTQYPFDNPNYTQVNDIEKFLNINVDDCEDNNKQDIEYFCDENLLNSTDIHFNTKDDSSFQLSTLYDIPWIKSIFNDDITQTISEKKNIFEEERLSDIYINFDDSTLLNEITGTPKDVVKETDQSNKELNKDDNYVFTINVSDSYEKDSALSYLSNLNDTQHFFDSSFTCPLTPRLLPSVGNELKELLVLDSKPSVKMSVKEGDTLLENMTSKQFVNNNKSSEKTLYSDNSDIHPLNNLLEDHTPSISFSTKRSFQDFSNGDMYISSLPSPKRNKHIYPIENNLYGHTFNSIIHDNSIISLPQSHISSESALMFDNNILSYKNYGTTNGKQEYMDTSSLVPYEVYLPETTASFFSKQTNPTSLTSIKTDLPENINMKDIVRASSTKYKKKRYPITFESFINFTERDAEIILNGVAPSGSSKKH</sequence>
<proteinExistence type="predicted"/>
<accession>M7NLX2</accession>
<dbReference type="EMBL" id="AFWA02000009">
    <property type="protein sequence ID" value="EMR09668.1"/>
    <property type="molecule type" value="Genomic_DNA"/>
</dbReference>
<dbReference type="VEuPathDB" id="FungiDB:PNEG_01858"/>
<dbReference type="RefSeq" id="XP_007873829.1">
    <property type="nucleotide sequence ID" value="XM_007875638.1"/>
</dbReference>
<comment type="caution">
    <text evidence="1">The sequence shown here is derived from an EMBL/GenBank/DDBJ whole genome shotgun (WGS) entry which is preliminary data.</text>
</comment>
<dbReference type="HOGENOM" id="CLU_604280_0_0_1"/>
<name>M7NLX2_PNEMU</name>
<evidence type="ECO:0000313" key="2">
    <source>
        <dbReference type="Proteomes" id="UP000011958"/>
    </source>
</evidence>
<dbReference type="AlphaFoldDB" id="M7NLX2"/>
<gene>
    <name evidence="1" type="ORF">PNEG_01858</name>
</gene>
<organism evidence="1 2">
    <name type="scientific">Pneumocystis murina (strain B123)</name>
    <name type="common">Mouse pneumocystis pneumonia agent</name>
    <name type="synonym">Pneumocystis carinii f. sp. muris</name>
    <dbReference type="NCBI Taxonomy" id="1069680"/>
    <lineage>
        <taxon>Eukaryota</taxon>
        <taxon>Fungi</taxon>
        <taxon>Dikarya</taxon>
        <taxon>Ascomycota</taxon>
        <taxon>Taphrinomycotina</taxon>
        <taxon>Pneumocystomycetes</taxon>
        <taxon>Pneumocystaceae</taxon>
        <taxon>Pneumocystis</taxon>
    </lineage>
</organism>
<keyword evidence="2" id="KW-1185">Reference proteome</keyword>